<keyword evidence="2" id="KW-1133">Transmembrane helix</keyword>
<feature type="region of interest" description="Disordered" evidence="1">
    <location>
        <begin position="62"/>
        <end position="115"/>
    </location>
</feature>
<proteinExistence type="predicted"/>
<evidence type="ECO:0000256" key="1">
    <source>
        <dbReference type="SAM" id="MobiDB-lite"/>
    </source>
</evidence>
<name>A0ABR0E565_ZASCE</name>
<comment type="caution">
    <text evidence="3">The sequence shown here is derived from an EMBL/GenBank/DDBJ whole genome shotgun (WGS) entry which is preliminary data.</text>
</comment>
<sequence length="167" mass="18175">MSPGFIFSRNSIMDAVTNTGPTTIAWIAAIASAAVLIPLLAIWLLPDISQLKSWLRVAPRSSNATKKAAAIPPDTASNSDSGYEGSQPDSDHEDDSRSTTPSAPHCDGAIEEDESNENYDLHRAIRLCQETATPKRAPSSPYSEDFEVFTSFLSATEKKTKRFRDVD</sequence>
<keyword evidence="2" id="KW-0812">Transmembrane</keyword>
<keyword evidence="2" id="KW-0472">Membrane</keyword>
<dbReference type="Proteomes" id="UP001305779">
    <property type="component" value="Unassembled WGS sequence"/>
</dbReference>
<evidence type="ECO:0000256" key="2">
    <source>
        <dbReference type="SAM" id="Phobius"/>
    </source>
</evidence>
<feature type="transmembrane region" description="Helical" evidence="2">
    <location>
        <begin position="23"/>
        <end position="45"/>
    </location>
</feature>
<evidence type="ECO:0000313" key="3">
    <source>
        <dbReference type="EMBL" id="KAK4496561.1"/>
    </source>
</evidence>
<organism evidence="3 4">
    <name type="scientific">Zasmidium cellare</name>
    <name type="common">Wine cellar mold</name>
    <name type="synonym">Racodium cellare</name>
    <dbReference type="NCBI Taxonomy" id="395010"/>
    <lineage>
        <taxon>Eukaryota</taxon>
        <taxon>Fungi</taxon>
        <taxon>Dikarya</taxon>
        <taxon>Ascomycota</taxon>
        <taxon>Pezizomycotina</taxon>
        <taxon>Dothideomycetes</taxon>
        <taxon>Dothideomycetidae</taxon>
        <taxon>Mycosphaerellales</taxon>
        <taxon>Mycosphaerellaceae</taxon>
        <taxon>Zasmidium</taxon>
    </lineage>
</organism>
<protein>
    <submittedName>
        <fullName evidence="3">Uncharacterized protein</fullName>
    </submittedName>
</protein>
<accession>A0ABR0E565</accession>
<gene>
    <name evidence="3" type="ORF">PRZ48_012541</name>
</gene>
<keyword evidence="4" id="KW-1185">Reference proteome</keyword>
<dbReference type="EMBL" id="JAXOVC010000010">
    <property type="protein sequence ID" value="KAK4496561.1"/>
    <property type="molecule type" value="Genomic_DNA"/>
</dbReference>
<evidence type="ECO:0000313" key="4">
    <source>
        <dbReference type="Proteomes" id="UP001305779"/>
    </source>
</evidence>
<reference evidence="3 4" key="1">
    <citation type="journal article" date="2023" name="G3 (Bethesda)">
        <title>A chromosome-level genome assembly of Zasmidium syzygii isolated from banana leaves.</title>
        <authorList>
            <person name="van Westerhoven A.C."/>
            <person name="Mehrabi R."/>
            <person name="Talebi R."/>
            <person name="Steentjes M.B.F."/>
            <person name="Corcolon B."/>
            <person name="Chong P.A."/>
            <person name="Kema G.H.J."/>
            <person name="Seidl M.F."/>
        </authorList>
    </citation>
    <scope>NUCLEOTIDE SEQUENCE [LARGE SCALE GENOMIC DNA]</scope>
    <source>
        <strain evidence="3 4">P124</strain>
    </source>
</reference>